<dbReference type="Proteomes" id="UP001605261">
    <property type="component" value="Unassembled WGS sequence"/>
</dbReference>
<keyword evidence="1" id="KW-0732">Signal</keyword>
<feature type="chain" id="PRO_5047188452" description="Secreted protein" evidence="1">
    <location>
        <begin position="24"/>
        <end position="55"/>
    </location>
</feature>
<sequence>MLDRSVVLMCRYALSTACSSASAAEETLLGVAPLAGDAVAVAQLASHVKRSTTCA</sequence>
<organism evidence="2 3">
    <name type="scientific">Stenotrophomonas nematodicola</name>
    <dbReference type="NCBI Taxonomy" id="2656746"/>
    <lineage>
        <taxon>Bacteria</taxon>
        <taxon>Pseudomonadati</taxon>
        <taxon>Pseudomonadota</taxon>
        <taxon>Gammaproteobacteria</taxon>
        <taxon>Lysobacterales</taxon>
        <taxon>Lysobacteraceae</taxon>
        <taxon>Stenotrophomonas</taxon>
    </lineage>
</organism>
<proteinExistence type="predicted"/>
<accession>A0ABW7CWQ6</accession>
<keyword evidence="3" id="KW-1185">Reference proteome</keyword>
<evidence type="ECO:0008006" key="4">
    <source>
        <dbReference type="Google" id="ProtNLM"/>
    </source>
</evidence>
<evidence type="ECO:0000313" key="3">
    <source>
        <dbReference type="Proteomes" id="UP001605261"/>
    </source>
</evidence>
<evidence type="ECO:0000256" key="1">
    <source>
        <dbReference type="SAM" id="SignalP"/>
    </source>
</evidence>
<comment type="caution">
    <text evidence="2">The sequence shown here is derived from an EMBL/GenBank/DDBJ whole genome shotgun (WGS) entry which is preliminary data.</text>
</comment>
<protein>
    <recommendedName>
        <fullName evidence="4">Secreted protein</fullName>
    </recommendedName>
</protein>
<dbReference type="RefSeq" id="WP_394162770.1">
    <property type="nucleotide sequence ID" value="NZ_JBHGCJ010000005.1"/>
</dbReference>
<name>A0ABW7CWQ6_9GAMM</name>
<reference evidence="2 3" key="1">
    <citation type="submission" date="2024-09" db="EMBL/GenBank/DDBJ databases">
        <authorList>
            <consortium name="All-Russian atlas of soil microorganisms"/>
            <consortium name="as a basis for the search for new antimicrobial producers and enzymes with unique properties"/>
            <person name="Sokolova E.A."/>
            <person name="Voronina E.N."/>
        </authorList>
    </citation>
    <scope>NUCLEOTIDE SEQUENCE [LARGE SCALE GENOMIC DNA]</scope>
    <source>
        <strain evidence="2 3">AF-22b-331.1</strain>
    </source>
</reference>
<evidence type="ECO:0000313" key="2">
    <source>
        <dbReference type="EMBL" id="MFG6109209.1"/>
    </source>
</evidence>
<feature type="signal peptide" evidence="1">
    <location>
        <begin position="1"/>
        <end position="23"/>
    </location>
</feature>
<gene>
    <name evidence="2" type="ORF">ACEU0G_003217</name>
</gene>
<dbReference type="EMBL" id="JBHGCJ010000005">
    <property type="protein sequence ID" value="MFG6109209.1"/>
    <property type="molecule type" value="Genomic_DNA"/>
</dbReference>